<dbReference type="InterPro" id="IPR013655">
    <property type="entry name" value="PAS_fold_3"/>
</dbReference>
<dbReference type="SUPFAM" id="SSF141868">
    <property type="entry name" value="EAL domain-like"/>
    <property type="match status" value="1"/>
</dbReference>
<dbReference type="SUPFAM" id="SSF63829">
    <property type="entry name" value="Calcium-dependent phosphotriesterase"/>
    <property type="match status" value="2"/>
</dbReference>
<evidence type="ECO:0000259" key="4">
    <source>
        <dbReference type="PROSITE" id="PS50883"/>
    </source>
</evidence>
<accession>A0AAW8QZ31</accession>
<dbReference type="CDD" id="cd01948">
    <property type="entry name" value="EAL"/>
    <property type="match status" value="1"/>
</dbReference>
<feature type="domain" description="EAL" evidence="4">
    <location>
        <begin position="1231"/>
        <end position="1483"/>
    </location>
</feature>
<evidence type="ECO:0000259" key="3">
    <source>
        <dbReference type="PROSITE" id="PS50113"/>
    </source>
</evidence>
<evidence type="ECO:0000256" key="2">
    <source>
        <dbReference type="SAM" id="Phobius"/>
    </source>
</evidence>
<dbReference type="PANTHER" id="PTHR44757:SF2">
    <property type="entry name" value="BIOFILM ARCHITECTURE MAINTENANCE PROTEIN MBAA"/>
    <property type="match status" value="1"/>
</dbReference>
<dbReference type="EMBL" id="JAVRIE010000001">
    <property type="protein sequence ID" value="MDT0581227.1"/>
    <property type="molecule type" value="Genomic_DNA"/>
</dbReference>
<keyword evidence="2" id="KW-1133">Transmembrane helix</keyword>
<dbReference type="Gene3D" id="3.20.20.450">
    <property type="entry name" value="EAL domain"/>
    <property type="match status" value="1"/>
</dbReference>
<reference evidence="6 7" key="1">
    <citation type="submission" date="2023-09" db="EMBL/GenBank/DDBJ databases">
        <authorList>
            <person name="Rey-Velasco X."/>
        </authorList>
    </citation>
    <scope>NUCLEOTIDE SEQUENCE [LARGE SCALE GENOMIC DNA]</scope>
    <source>
        <strain evidence="6 7">W409</strain>
    </source>
</reference>
<dbReference type="InterPro" id="IPR035919">
    <property type="entry name" value="EAL_sf"/>
</dbReference>
<dbReference type="CDD" id="cd01949">
    <property type="entry name" value="GGDEF"/>
    <property type="match status" value="1"/>
</dbReference>
<dbReference type="Proteomes" id="UP001249020">
    <property type="component" value="Unassembled WGS sequence"/>
</dbReference>
<keyword evidence="7" id="KW-1185">Reference proteome</keyword>
<dbReference type="Gene3D" id="2.130.10.10">
    <property type="entry name" value="YVTN repeat-like/Quinoprotein amine dehydrogenase"/>
    <property type="match status" value="2"/>
</dbReference>
<dbReference type="InterPro" id="IPR052155">
    <property type="entry name" value="Biofilm_reg_signaling"/>
</dbReference>
<dbReference type="Pfam" id="PF07494">
    <property type="entry name" value="Reg_prop"/>
    <property type="match status" value="2"/>
</dbReference>
<evidence type="ECO:0000256" key="1">
    <source>
        <dbReference type="ARBA" id="ARBA00001946"/>
    </source>
</evidence>
<evidence type="ECO:0000259" key="5">
    <source>
        <dbReference type="PROSITE" id="PS50887"/>
    </source>
</evidence>
<comment type="cofactor">
    <cofactor evidence="1">
        <name>Mg(2+)</name>
        <dbReference type="ChEBI" id="CHEBI:18420"/>
    </cofactor>
</comment>
<dbReference type="PROSITE" id="PS50883">
    <property type="entry name" value="EAL"/>
    <property type="match status" value="1"/>
</dbReference>
<evidence type="ECO:0000313" key="7">
    <source>
        <dbReference type="Proteomes" id="UP001249020"/>
    </source>
</evidence>
<proteinExistence type="predicted"/>
<dbReference type="InterPro" id="IPR043128">
    <property type="entry name" value="Rev_trsase/Diguanyl_cyclase"/>
</dbReference>
<dbReference type="FunFam" id="3.30.70.270:FF:000001">
    <property type="entry name" value="Diguanylate cyclase domain protein"/>
    <property type="match status" value="1"/>
</dbReference>
<dbReference type="Pfam" id="PF08447">
    <property type="entry name" value="PAS_3"/>
    <property type="match status" value="1"/>
</dbReference>
<dbReference type="InterPro" id="IPR015943">
    <property type="entry name" value="WD40/YVTN_repeat-like_dom_sf"/>
</dbReference>
<dbReference type="RefSeq" id="WP_311360039.1">
    <property type="nucleotide sequence ID" value="NZ_JAVRIE010000001.1"/>
</dbReference>
<dbReference type="PROSITE" id="PS50113">
    <property type="entry name" value="PAC"/>
    <property type="match status" value="1"/>
</dbReference>
<dbReference type="SMART" id="SM00267">
    <property type="entry name" value="GGDEF"/>
    <property type="match status" value="1"/>
</dbReference>
<dbReference type="InterPro" id="IPR000160">
    <property type="entry name" value="GGDEF_dom"/>
</dbReference>
<dbReference type="Gene3D" id="3.30.70.270">
    <property type="match status" value="1"/>
</dbReference>
<feature type="domain" description="GGDEF" evidence="5">
    <location>
        <begin position="1089"/>
        <end position="1222"/>
    </location>
</feature>
<feature type="domain" description="PAC" evidence="3">
    <location>
        <begin position="1004"/>
        <end position="1057"/>
    </location>
</feature>
<name>A0AAW8QZ31_9ALTE</name>
<dbReference type="InterPro" id="IPR035965">
    <property type="entry name" value="PAS-like_dom_sf"/>
</dbReference>
<keyword evidence="2" id="KW-0472">Membrane</keyword>
<protein>
    <submittedName>
        <fullName evidence="6">EAL domain-containing protein</fullName>
    </submittedName>
</protein>
<dbReference type="SUPFAM" id="SSF55073">
    <property type="entry name" value="Nucleotide cyclase"/>
    <property type="match status" value="1"/>
</dbReference>
<dbReference type="InterPro" id="IPR013783">
    <property type="entry name" value="Ig-like_fold"/>
</dbReference>
<evidence type="ECO:0000313" key="6">
    <source>
        <dbReference type="EMBL" id="MDT0581227.1"/>
    </source>
</evidence>
<dbReference type="InterPro" id="IPR001633">
    <property type="entry name" value="EAL_dom"/>
</dbReference>
<dbReference type="Pfam" id="PF00563">
    <property type="entry name" value="EAL"/>
    <property type="match status" value="1"/>
</dbReference>
<dbReference type="SUPFAM" id="SSF55785">
    <property type="entry name" value="PYP-like sensor domain (PAS domain)"/>
    <property type="match status" value="2"/>
</dbReference>
<gene>
    <name evidence="6" type="ORF">RM544_01630</name>
</gene>
<comment type="caution">
    <text evidence="6">The sequence shown here is derived from an EMBL/GenBank/DDBJ whole genome shotgun (WGS) entry which is preliminary data.</text>
</comment>
<dbReference type="InterPro" id="IPR029787">
    <property type="entry name" value="Nucleotide_cyclase"/>
</dbReference>
<organism evidence="6 7">
    <name type="scientific">Brumicola blandensis</name>
    <dbReference type="NCBI Taxonomy" id="3075611"/>
    <lineage>
        <taxon>Bacteria</taxon>
        <taxon>Pseudomonadati</taxon>
        <taxon>Pseudomonadota</taxon>
        <taxon>Gammaproteobacteria</taxon>
        <taxon>Alteromonadales</taxon>
        <taxon>Alteromonadaceae</taxon>
        <taxon>Brumicola</taxon>
    </lineage>
</organism>
<dbReference type="PANTHER" id="PTHR44757">
    <property type="entry name" value="DIGUANYLATE CYCLASE DGCP"/>
    <property type="match status" value="1"/>
</dbReference>
<feature type="transmembrane region" description="Helical" evidence="2">
    <location>
        <begin position="766"/>
        <end position="788"/>
    </location>
</feature>
<dbReference type="SMART" id="SM00052">
    <property type="entry name" value="EAL"/>
    <property type="match status" value="1"/>
</dbReference>
<dbReference type="InterPro" id="IPR011110">
    <property type="entry name" value="Reg_prop"/>
</dbReference>
<dbReference type="Pfam" id="PF00990">
    <property type="entry name" value="GGDEF"/>
    <property type="match status" value="1"/>
</dbReference>
<dbReference type="NCBIfam" id="TIGR00254">
    <property type="entry name" value="GGDEF"/>
    <property type="match status" value="1"/>
</dbReference>
<keyword evidence="2" id="KW-0812">Transmembrane</keyword>
<dbReference type="Gene3D" id="3.30.450.20">
    <property type="entry name" value="PAS domain"/>
    <property type="match status" value="2"/>
</dbReference>
<dbReference type="GO" id="GO:0003824">
    <property type="term" value="F:catalytic activity"/>
    <property type="evidence" value="ECO:0007669"/>
    <property type="project" value="UniProtKB-ARBA"/>
</dbReference>
<dbReference type="PROSITE" id="PS50887">
    <property type="entry name" value="GGDEF"/>
    <property type="match status" value="1"/>
</dbReference>
<dbReference type="InterPro" id="IPR000700">
    <property type="entry name" value="PAS-assoc_C"/>
</dbReference>
<dbReference type="Gene3D" id="2.60.40.10">
    <property type="entry name" value="Immunoglobulins"/>
    <property type="match status" value="1"/>
</dbReference>
<sequence length="1500" mass="170373">MDTSDGLNQNTVYDLLIDKTGFLYVGTEEGLNRYDGHNVISIEGENREFISNPIYVLFEDSRDKIWISTGLSGVYKFDLATRKTEQVFAGKYLNDENWHQYVESIVEDDEGNIIIAANQQVIRYSYESEQTEILFELTEAQINDTQDIRVALKSGDILLVGTNRGLYSKNLQNQEVRQIDFISSVDGLSKTVNNNDVKKLRLFSNGNLWIGTVEGLYRTSLSALKQHVLNDSLMPNVSVIDRTNNIWSIENVDEDTVYVGTDKGLYQSDIENTHFTLLLQPKQDLEEVSFKRIYTIEHDRQGNIWFGTKFNGAMFWSPTSTDFLEITNLTTTPDSQKLSNNIVWGLHQHQDGELWVGTENGLNKVDLSTGNIQQFMTSQVVEPTYTESSIGQIISVSEDELWLATGDGLRTFNTRDNSVGFFGEEGSETQALFKGYSWSIVKEDENIVWSLHDAELVKFNLKDKSSETFIIDEPGFNHNNLRSIIGFDIRTSNLLLSDAGRLIGFNTKTQKLSVLHSIVKEGATLEMLPSDWLRDTKNNFWLAYAGRGLFQLDGTTFEQIAELNKSNLLPTNLVYDLALDYQDNLWFSSHSGLHELNTDTMFVSSYQYIHGVSSTEFNSGAHAVLLDGRLAYGSTKGLTIFSPVEVSLNKVVDHSEPVITDVSLFSGPLNMPLKALNDMTLEMEHDDLGLSVGFSSLNYRAVETERYNYRLISNDKVINFPGTVKNRVEISSLPPGDHVLEVFKQQGRNAPNETAKLFIKVNYAPLLSPLAIGLYVVFFFSALLIFIIRRNHTQKVLAKANQQIGLYNKRLTSALKASNSDIWEWSSQTKLMTTTRLKNDLGYIEESNQLEFEKHLGLIHEVDRLQYLSAWRQFIRGEDEQFDNTYRMLHKNGEYLWFRDAGSISSGNDADIFVTGTYTNVTESMASKERLKLFGDAFKHTRDWVIILDKNKLPLGANPSFCKAFSINENTEFTKQFRTLYNKLGNVKQHFISQLSNLKPGERWKSEIELSLSDKPVTTITDVNAIADENDERLIEYYLVIMTDITEQKEAQKSLQRLANYDVLTGLINRTMLIERLKTSILYARRHSTSLAVVFIDLDRFKPINDTFGHEAGDIVIVEIGKRIQQQFRENDAVSRLGGDEFVVVLEEVHGIADVNRLIGNILEVIEQPIYLGAQSVSVSASAGIAMYPDDAMDAESLLRNADVAMYSAKESGKNRFQHFTSAMNDRVQQDMLMQNKLKVAVGRNEFENYYQPIIDVNTKQTAGFEMLMRWNTNNQFISPGVFIPIAEQIGLIVDMTMQAIERGLKDVASWYAEGFDGYMAINLSAKHFSSRPDFEKILSLLAEHKLPPSCLRFEITEGLLVDDNNNTLDYMHEMRELGFKISLDDFGTGYSSLRYLKDFPIDVLKIDKSFVDDIDVDSGTESIIESTLIMTKMLKMDTVAEGIETPNQVAYFSKTHCRYLQGYYFSRPVSNQNCYELLQKDWNLQFSEAKSIQDEASSN</sequence>